<reference evidence="1 2" key="1">
    <citation type="journal article" date="2016" name="Nat. Commun.">
        <title>Thousands of microbial genomes shed light on interconnected biogeochemical processes in an aquifer system.</title>
        <authorList>
            <person name="Anantharaman K."/>
            <person name="Brown C.T."/>
            <person name="Hug L.A."/>
            <person name="Sharon I."/>
            <person name="Castelle C.J."/>
            <person name="Probst A.J."/>
            <person name="Thomas B.C."/>
            <person name="Singh A."/>
            <person name="Wilkins M.J."/>
            <person name="Karaoz U."/>
            <person name="Brodie E.L."/>
            <person name="Williams K.H."/>
            <person name="Hubbard S.S."/>
            <person name="Banfield J.F."/>
        </authorList>
    </citation>
    <scope>NUCLEOTIDE SEQUENCE [LARGE SCALE GENOMIC DNA]</scope>
    <source>
        <strain evidence="2">RIFCSPLOWO2_12_FULL_64_10</strain>
    </source>
</reference>
<protein>
    <recommendedName>
        <fullName evidence="3">Alginate lyase domain-containing protein</fullName>
    </recommendedName>
</protein>
<name>A0A1F6CUF2_HANXR</name>
<sequence>MPIPILRTTSPRLYHPADDPDFRFDLPRDPVRRRILKHIVADCEGYASQRPWKRIPERIDSPHPYHQLYITFYTGMHATALIEHYAFAWRLTGDACWLRRARQWLLAAAGWEHSDRIEEHFYTANRYMHAFAVGLDWMAGQLTDEEEARVTDCLLGLMRRWWPEVEKNRRSTEGGHHAVVDNGHFGVAAVHLLGRRPDAPAWVEAVIDRFRSGILPHGCGRDGEPLDGPGFWAWENLWMLHFADALRNVTGIDLYREFPRRVARPLTWLRYQLHATVADQDPLHSCAPVLLRLAQEAGDGALRDVALADSRMGRMYSFKAGVKGSSAECILSAGPSAYCFYDPGFRPRPGRASLPPSRKFREGRSGEVGILRERWDANALIACVSGYGGRTGAHGFSSLNVRWAGHPLLTTISSEEARPVACGSLPCVGGQNEIVALLGRLETRKGFDRLGVRSTRVDHEYWLLRGDPPVLLVALRRRPRGIKMVREDGTSFVRLNGRDYLQYPRAPHFNPDAGEVRMRIRLRQEIDPERTQVLFNTGITGAGVNVFTLGLLKGMLTFAVRSQRANQVRGTISPDVAEVKPGQWHEVAAAWGGFNDPKARPFIEVAMDGHRERCDDPALFGELGADSQRLRSRTTPRTFYIQPNTLLAFGGAVQTPDTGMACDIARIELRGPGRKPLALAFEDGLGGETGGGPLVYKLNPKDLKAVKRTGARFGAGPRTMDALPAYPDDILLEREVVPFAPSGLAAGSLKRLTPDAEKPATRVLASTSGDVLALAFVDGRGKAKVVPRKDGFEIRTGRTVYALKVNRTAKTILVAR</sequence>
<dbReference type="AlphaFoldDB" id="A0A1F6CUF2"/>
<evidence type="ECO:0000313" key="1">
    <source>
        <dbReference type="EMBL" id="OGG52796.1"/>
    </source>
</evidence>
<dbReference type="InterPro" id="IPR013320">
    <property type="entry name" value="ConA-like_dom_sf"/>
</dbReference>
<gene>
    <name evidence="1" type="ORF">A3F84_19610</name>
</gene>
<dbReference type="EMBL" id="MFKF01000134">
    <property type="protein sequence ID" value="OGG52796.1"/>
    <property type="molecule type" value="Genomic_DNA"/>
</dbReference>
<evidence type="ECO:0008006" key="3">
    <source>
        <dbReference type="Google" id="ProtNLM"/>
    </source>
</evidence>
<accession>A0A1F6CUF2</accession>
<proteinExistence type="predicted"/>
<dbReference type="Proteomes" id="UP000178606">
    <property type="component" value="Unassembled WGS sequence"/>
</dbReference>
<dbReference type="SUPFAM" id="SSF49899">
    <property type="entry name" value="Concanavalin A-like lectins/glucanases"/>
    <property type="match status" value="1"/>
</dbReference>
<organism evidence="1 2">
    <name type="scientific">Handelsmanbacteria sp. (strain RIFCSPLOWO2_12_FULL_64_10)</name>
    <dbReference type="NCBI Taxonomy" id="1817868"/>
    <lineage>
        <taxon>Bacteria</taxon>
        <taxon>Candidatus Handelsmaniibacteriota</taxon>
    </lineage>
</organism>
<dbReference type="InterPro" id="IPR008929">
    <property type="entry name" value="Chondroitin_lyas"/>
</dbReference>
<comment type="caution">
    <text evidence="1">The sequence shown here is derived from an EMBL/GenBank/DDBJ whole genome shotgun (WGS) entry which is preliminary data.</text>
</comment>
<dbReference type="Gene3D" id="2.60.120.200">
    <property type="match status" value="1"/>
</dbReference>
<evidence type="ECO:0000313" key="2">
    <source>
        <dbReference type="Proteomes" id="UP000178606"/>
    </source>
</evidence>
<dbReference type="SUPFAM" id="SSF48230">
    <property type="entry name" value="Chondroitin AC/alginate lyase"/>
    <property type="match status" value="1"/>
</dbReference>
<dbReference type="Gene3D" id="1.50.10.100">
    <property type="entry name" value="Chondroitin AC/alginate lyase"/>
    <property type="match status" value="1"/>
</dbReference>